<protein>
    <submittedName>
        <fullName evidence="1">Uncharacterized protein</fullName>
    </submittedName>
</protein>
<dbReference type="OrthoDB" id="2284604at2759"/>
<evidence type="ECO:0000313" key="2">
    <source>
        <dbReference type="Proteomes" id="UP000603453"/>
    </source>
</evidence>
<name>A0A8H7QI20_9FUNG</name>
<dbReference type="EMBL" id="JAEPRD010000343">
    <property type="protein sequence ID" value="KAG2191866.1"/>
    <property type="molecule type" value="Genomic_DNA"/>
</dbReference>
<sequence length="327" mass="36986">MPQATSSMRSCRCGSTNHLRTTHRDCPLNTISPYVQPQTVPCPSCGSFEHRRSNHRNCPNNTSNTSVNVVNHEQSESNTTLSNIQNVPRSRRNACRNCPSCGSNTHSRASHHECPFNTEQTRNTTNEITPTISQYRVARMIPFNPENIIGPNISLTEGNLYRRHVFPRMESRCPFCNAHMWVDERLKASSIQNPRFRLCCSNGKITLPLPFTPPQELLDFVTNHYARNEQCVNFHTNIRAFNNAFAFVSIKANVDENLASGRNGVSTFRVNGTMYHNVGALRAQNETSAGFSLIYFSDTNEQLALQKNVRFPDVIVSEIPRQINKKS</sequence>
<reference evidence="1" key="1">
    <citation type="submission" date="2020-12" db="EMBL/GenBank/DDBJ databases">
        <title>Metabolic potential, ecology and presence of endohyphal bacteria is reflected in genomic diversity of Mucoromycotina.</title>
        <authorList>
            <person name="Muszewska A."/>
            <person name="Okrasinska A."/>
            <person name="Steczkiewicz K."/>
            <person name="Drgas O."/>
            <person name="Orlowska M."/>
            <person name="Perlinska-Lenart U."/>
            <person name="Aleksandrzak-Piekarczyk T."/>
            <person name="Szatraj K."/>
            <person name="Zielenkiewicz U."/>
            <person name="Pilsyk S."/>
            <person name="Malc E."/>
            <person name="Mieczkowski P."/>
            <person name="Kruszewska J.S."/>
            <person name="Biernat P."/>
            <person name="Pawlowska J."/>
        </authorList>
    </citation>
    <scope>NUCLEOTIDE SEQUENCE</scope>
    <source>
        <strain evidence="1">WA0000017839</strain>
    </source>
</reference>
<organism evidence="1 2">
    <name type="scientific">Mucor saturninus</name>
    <dbReference type="NCBI Taxonomy" id="64648"/>
    <lineage>
        <taxon>Eukaryota</taxon>
        <taxon>Fungi</taxon>
        <taxon>Fungi incertae sedis</taxon>
        <taxon>Mucoromycota</taxon>
        <taxon>Mucoromycotina</taxon>
        <taxon>Mucoromycetes</taxon>
        <taxon>Mucorales</taxon>
        <taxon>Mucorineae</taxon>
        <taxon>Mucoraceae</taxon>
        <taxon>Mucor</taxon>
    </lineage>
</organism>
<accession>A0A8H7QI20</accession>
<dbReference type="Proteomes" id="UP000603453">
    <property type="component" value="Unassembled WGS sequence"/>
</dbReference>
<dbReference type="PANTHER" id="PTHR45786:SF75">
    <property type="entry name" value="ATP-DEPENDENT DNA HELICASE"/>
    <property type="match status" value="1"/>
</dbReference>
<gene>
    <name evidence="1" type="ORF">INT47_005971</name>
</gene>
<comment type="caution">
    <text evidence="1">The sequence shown here is derived from an EMBL/GenBank/DDBJ whole genome shotgun (WGS) entry which is preliminary data.</text>
</comment>
<evidence type="ECO:0000313" key="1">
    <source>
        <dbReference type="EMBL" id="KAG2191866.1"/>
    </source>
</evidence>
<dbReference type="PANTHER" id="PTHR45786">
    <property type="entry name" value="DNA BINDING PROTEIN-LIKE"/>
    <property type="match status" value="1"/>
</dbReference>
<dbReference type="AlphaFoldDB" id="A0A8H7QI20"/>
<proteinExistence type="predicted"/>
<keyword evidence="2" id="KW-1185">Reference proteome</keyword>